<dbReference type="OrthoDB" id="5783128at2"/>
<organism evidence="1 2">
    <name type="scientific">Thioalkalivibrio paradoxus ARh 1</name>
    <dbReference type="NCBI Taxonomy" id="713585"/>
    <lineage>
        <taxon>Bacteria</taxon>
        <taxon>Pseudomonadati</taxon>
        <taxon>Pseudomonadota</taxon>
        <taxon>Gammaproteobacteria</taxon>
        <taxon>Chromatiales</taxon>
        <taxon>Ectothiorhodospiraceae</taxon>
        <taxon>Thioalkalivibrio</taxon>
    </lineage>
</organism>
<dbReference type="STRING" id="713585.THITH_16860"/>
<sequence>MHRSPPTPSARIACVAGAALLAAPLIGLASDRIEGQIDGDARSWHVLEFEGESTATFHEFGHGMIGVSIQGHQEPRFQVQGTISIDFTIMNDRVLDGAEVAYFPERSMVPNYANEGDGRFELLTSDISGPEARFEGRFVGTLVRFERMDDVADPDDSIEVELYFDVTATREEF</sequence>
<evidence type="ECO:0000313" key="1">
    <source>
        <dbReference type="EMBL" id="AHF00318.1"/>
    </source>
</evidence>
<dbReference type="AlphaFoldDB" id="W0DSS6"/>
<name>W0DSS6_9GAMM</name>
<dbReference type="EMBL" id="CP007029">
    <property type="protein sequence ID" value="AHF00318.1"/>
    <property type="molecule type" value="Genomic_DNA"/>
</dbReference>
<dbReference type="HOGENOM" id="CLU_1584199_0_0_6"/>
<dbReference type="RefSeq" id="WP_006746721.1">
    <property type="nucleotide sequence ID" value="NZ_CP007029.1"/>
</dbReference>
<gene>
    <name evidence="1" type="ORF">THITH_16860</name>
</gene>
<accession>W0DSS6</accession>
<protein>
    <submittedName>
        <fullName evidence="1">Uncharacterized protein</fullName>
    </submittedName>
</protein>
<keyword evidence="2" id="KW-1185">Reference proteome</keyword>
<evidence type="ECO:0000313" key="2">
    <source>
        <dbReference type="Proteomes" id="UP000005289"/>
    </source>
</evidence>
<proteinExistence type="predicted"/>
<dbReference type="Proteomes" id="UP000005289">
    <property type="component" value="Chromosome"/>
</dbReference>
<dbReference type="KEGG" id="tti:THITH_16860"/>
<reference evidence="1 2" key="1">
    <citation type="submission" date="2013-12" db="EMBL/GenBank/DDBJ databases">
        <authorList>
            <consortium name="DOE Joint Genome Institute"/>
            <person name="Muyzer G."/>
            <person name="Huntemann M."/>
            <person name="Han J."/>
            <person name="Chen A."/>
            <person name="Kyrpides N."/>
            <person name="Mavromatis K."/>
            <person name="Markowitz V."/>
            <person name="Palaniappan K."/>
            <person name="Ivanova N."/>
            <person name="Schaumberg A."/>
            <person name="Pati A."/>
            <person name="Liolios K."/>
            <person name="Nordberg H.P."/>
            <person name="Cantor M.N."/>
            <person name="Hua S.X."/>
            <person name="Woyke T."/>
        </authorList>
    </citation>
    <scope>NUCLEOTIDE SEQUENCE [LARGE SCALE GENOMIC DNA]</scope>
    <source>
        <strain evidence="1 2">ARh 1</strain>
    </source>
</reference>